<protein>
    <submittedName>
        <fullName evidence="1">Uncharacterized protein</fullName>
    </submittedName>
</protein>
<evidence type="ECO:0000313" key="2">
    <source>
        <dbReference type="EMBL" id="KKM63847.1"/>
    </source>
</evidence>
<name>A0A0F9GA02_9ZZZZ</name>
<organism evidence="1">
    <name type="scientific">marine sediment metagenome</name>
    <dbReference type="NCBI Taxonomy" id="412755"/>
    <lineage>
        <taxon>unclassified sequences</taxon>
        <taxon>metagenomes</taxon>
        <taxon>ecological metagenomes</taxon>
    </lineage>
</organism>
<comment type="caution">
    <text evidence="1">The sequence shown here is derived from an EMBL/GenBank/DDBJ whole genome shotgun (WGS) entry which is preliminary data.</text>
</comment>
<evidence type="ECO:0000313" key="1">
    <source>
        <dbReference type="EMBL" id="KKL87251.1"/>
    </source>
</evidence>
<accession>A0A0F9GA02</accession>
<reference evidence="1" key="1">
    <citation type="journal article" date="2015" name="Nature">
        <title>Complex archaea that bridge the gap between prokaryotes and eukaryotes.</title>
        <authorList>
            <person name="Spang A."/>
            <person name="Saw J.H."/>
            <person name="Jorgensen S.L."/>
            <person name="Zaremba-Niedzwiedzka K."/>
            <person name="Martijn J."/>
            <person name="Lind A.E."/>
            <person name="van Eijk R."/>
            <person name="Schleper C."/>
            <person name="Guy L."/>
            <person name="Ettema T.J."/>
        </authorList>
    </citation>
    <scope>NUCLEOTIDE SEQUENCE</scope>
</reference>
<gene>
    <name evidence="2" type="ORF">LCGC14_1507370</name>
    <name evidence="1" type="ORF">LCGC14_1936590</name>
</gene>
<sequence length="145" mass="15854">MAWIPHPDDIITVRATGVGDMGSVANENSVARFSLPGGGKFVLIWAKVQFSSGTGSAKLTLKSDHRDISTLYDFDEATGWTGMGTDGTSKLDWLIPVEEYPRYVYQPSDVLVWEWTNPDAAVMRWAIEMGLTDATIRSNQVAGAV</sequence>
<dbReference type="EMBL" id="LAZR01011019">
    <property type="protein sequence ID" value="KKM63847.1"/>
    <property type="molecule type" value="Genomic_DNA"/>
</dbReference>
<dbReference type="AlphaFoldDB" id="A0A0F9GA02"/>
<proteinExistence type="predicted"/>
<dbReference type="EMBL" id="LAZR01020884">
    <property type="protein sequence ID" value="KKL87251.1"/>
    <property type="molecule type" value="Genomic_DNA"/>
</dbReference>